<proteinExistence type="predicted"/>
<feature type="transmembrane region" description="Helical" evidence="1">
    <location>
        <begin position="32"/>
        <end position="49"/>
    </location>
</feature>
<reference evidence="2 3" key="1">
    <citation type="journal article" date="2014" name="Genome Biol.">
        <title>Transcriptome and methylome profiling reveals relics of genome dominance in the mesopolyploid Brassica oleracea.</title>
        <authorList>
            <person name="Parkin I.A."/>
            <person name="Koh C."/>
            <person name="Tang H."/>
            <person name="Robinson S.J."/>
            <person name="Kagale S."/>
            <person name="Clarke W.E."/>
            <person name="Town C.D."/>
            <person name="Nixon J."/>
            <person name="Krishnakumar V."/>
            <person name="Bidwell S.L."/>
            <person name="Denoeud F."/>
            <person name="Belcram H."/>
            <person name="Links M.G."/>
            <person name="Just J."/>
            <person name="Clarke C."/>
            <person name="Bender T."/>
            <person name="Huebert T."/>
            <person name="Mason A.S."/>
            <person name="Pires J.C."/>
            <person name="Barker G."/>
            <person name="Moore J."/>
            <person name="Walley P.G."/>
            <person name="Manoli S."/>
            <person name="Batley J."/>
            <person name="Edwards D."/>
            <person name="Nelson M.N."/>
            <person name="Wang X."/>
            <person name="Paterson A.H."/>
            <person name="King G."/>
            <person name="Bancroft I."/>
            <person name="Chalhoub B."/>
            <person name="Sharpe A.G."/>
        </authorList>
    </citation>
    <scope>NUCLEOTIDE SEQUENCE</scope>
    <source>
        <strain evidence="2 3">cv. TO1000</strain>
    </source>
</reference>
<reference evidence="2" key="2">
    <citation type="submission" date="2015-03" db="UniProtKB">
        <authorList>
            <consortium name="EnsemblPlants"/>
        </authorList>
    </citation>
    <scope>IDENTIFICATION</scope>
</reference>
<keyword evidence="1" id="KW-1133">Transmembrane helix</keyword>
<evidence type="ECO:0000256" key="1">
    <source>
        <dbReference type="SAM" id="Phobius"/>
    </source>
</evidence>
<evidence type="ECO:0000313" key="2">
    <source>
        <dbReference type="EnsemblPlants" id="Bo7g059900.1"/>
    </source>
</evidence>
<dbReference type="AlphaFoldDB" id="A0A0D3D7M1"/>
<dbReference type="Proteomes" id="UP000032141">
    <property type="component" value="Chromosome C7"/>
</dbReference>
<evidence type="ECO:0000313" key="3">
    <source>
        <dbReference type="Proteomes" id="UP000032141"/>
    </source>
</evidence>
<keyword evidence="1" id="KW-0812">Transmembrane</keyword>
<keyword evidence="3" id="KW-1185">Reference proteome</keyword>
<organism evidence="2 3">
    <name type="scientific">Brassica oleracea var. oleracea</name>
    <dbReference type="NCBI Taxonomy" id="109376"/>
    <lineage>
        <taxon>Eukaryota</taxon>
        <taxon>Viridiplantae</taxon>
        <taxon>Streptophyta</taxon>
        <taxon>Embryophyta</taxon>
        <taxon>Tracheophyta</taxon>
        <taxon>Spermatophyta</taxon>
        <taxon>Magnoliopsida</taxon>
        <taxon>eudicotyledons</taxon>
        <taxon>Gunneridae</taxon>
        <taxon>Pentapetalae</taxon>
        <taxon>rosids</taxon>
        <taxon>malvids</taxon>
        <taxon>Brassicales</taxon>
        <taxon>Brassicaceae</taxon>
        <taxon>Brassiceae</taxon>
        <taxon>Brassica</taxon>
    </lineage>
</organism>
<dbReference type="Gramene" id="Bo7g059900.1">
    <property type="protein sequence ID" value="Bo7g059900.1"/>
    <property type="gene ID" value="Bo7g059900"/>
</dbReference>
<accession>A0A0D3D7M1</accession>
<sequence>MTCHEWPKIKLTRGNHILHLCIWKKSSNPNIYGWWYLEMGITVFLLLILNI</sequence>
<dbReference type="HOGENOM" id="CLU_3109220_0_0_1"/>
<name>A0A0D3D7M1_BRAOL</name>
<dbReference type="EnsemblPlants" id="Bo7g059900.1">
    <property type="protein sequence ID" value="Bo7g059900.1"/>
    <property type="gene ID" value="Bo7g059900"/>
</dbReference>
<keyword evidence="1" id="KW-0472">Membrane</keyword>
<protein>
    <submittedName>
        <fullName evidence="2">Uncharacterized protein</fullName>
    </submittedName>
</protein>